<sequence length="104" mass="12194">MICSPGCWQRLHCSFHYLRHQRIFPHNIIESKPDVQTTRDNPRAPRPHITSLRAFPAQRPVRQCSSSCLGNFHSQAIMHESRQQRKAKRRIGDVHLLFQLQPGF</sequence>
<keyword evidence="2" id="KW-1185">Reference proteome</keyword>
<protein>
    <submittedName>
        <fullName evidence="1">Uncharacterized protein</fullName>
    </submittedName>
</protein>
<name>A0A2V5HMV0_ASPV1</name>
<dbReference type="AlphaFoldDB" id="A0A2V5HMV0"/>
<dbReference type="Proteomes" id="UP000249829">
    <property type="component" value="Unassembled WGS sequence"/>
</dbReference>
<accession>A0A2V5HMV0</accession>
<reference evidence="1 2" key="1">
    <citation type="submission" date="2018-02" db="EMBL/GenBank/DDBJ databases">
        <title>The genomes of Aspergillus section Nigri reveals drivers in fungal speciation.</title>
        <authorList>
            <consortium name="DOE Joint Genome Institute"/>
            <person name="Vesth T.C."/>
            <person name="Nybo J."/>
            <person name="Theobald S."/>
            <person name="Brandl J."/>
            <person name="Frisvad J.C."/>
            <person name="Nielsen K.F."/>
            <person name="Lyhne E.K."/>
            <person name="Kogle M.E."/>
            <person name="Kuo A."/>
            <person name="Riley R."/>
            <person name="Clum A."/>
            <person name="Nolan M."/>
            <person name="Lipzen A."/>
            <person name="Salamov A."/>
            <person name="Henrissat B."/>
            <person name="Wiebenga A."/>
            <person name="De vries R.P."/>
            <person name="Grigoriev I.V."/>
            <person name="Mortensen U.H."/>
            <person name="Andersen M.R."/>
            <person name="Baker S.E."/>
        </authorList>
    </citation>
    <scope>NUCLEOTIDE SEQUENCE [LARGE SCALE GENOMIC DNA]</scope>
    <source>
        <strain evidence="1 2">CBS 115571</strain>
    </source>
</reference>
<dbReference type="EMBL" id="KZ825103">
    <property type="protein sequence ID" value="PYI23912.1"/>
    <property type="molecule type" value="Genomic_DNA"/>
</dbReference>
<evidence type="ECO:0000313" key="2">
    <source>
        <dbReference type="Proteomes" id="UP000249829"/>
    </source>
</evidence>
<organism evidence="1 2">
    <name type="scientific">Aspergillus violaceofuscus (strain CBS 115571)</name>
    <dbReference type="NCBI Taxonomy" id="1450538"/>
    <lineage>
        <taxon>Eukaryota</taxon>
        <taxon>Fungi</taxon>
        <taxon>Dikarya</taxon>
        <taxon>Ascomycota</taxon>
        <taxon>Pezizomycotina</taxon>
        <taxon>Eurotiomycetes</taxon>
        <taxon>Eurotiomycetidae</taxon>
        <taxon>Eurotiales</taxon>
        <taxon>Aspergillaceae</taxon>
        <taxon>Aspergillus</taxon>
    </lineage>
</organism>
<evidence type="ECO:0000313" key="1">
    <source>
        <dbReference type="EMBL" id="PYI23912.1"/>
    </source>
</evidence>
<gene>
    <name evidence="1" type="ORF">BO99DRAFT_122487</name>
</gene>
<proteinExistence type="predicted"/>